<evidence type="ECO:0000256" key="1">
    <source>
        <dbReference type="ARBA" id="ARBA00006717"/>
    </source>
</evidence>
<keyword evidence="6" id="KW-1185">Reference proteome</keyword>
<dbReference type="SUPFAM" id="SSF53254">
    <property type="entry name" value="Phosphoglycerate mutase-like"/>
    <property type="match status" value="1"/>
</dbReference>
<sequence>MPREAHDYYKQHAVASAYRHKVDVEAVTKQLKTVQFSDNNGMELERLQHTEATHHPTPQNARSVIHSSTSKRLAAEEIELMFSDDAKFRVSSEDYVVSKIANRNEYIIASFVHGKEVKLGISRPKTYWAELYNGVLMLHKFHKKDNSVDKKREPVPIGGCKLKIADMKECLMEIHYTYQGHPEVKALRFATKPDMFLWWWAIHLASVSRYDSRLLQQAMQRRQTTMSPFQFLDPTVENVFFSRPARAPASQRRPSVTHLILIRHAEAENMQFRVPDSEKKLTTRGRGQAQFTAKHIAEMLKTARADGDNVSLIYSGLQRSVETAKEFKSAMPWLKRSNSSCLLEDGAPESIEATSRQDFRAAMHRMAWEYICRFDPTEHQHGSGMKETYKVMICHASLVQHCLSQTHQIAKEVVRMGAPIAHCSVTQIDILNDGDRDRMETAFVNRVQHLPLTYRTSE</sequence>
<accession>A0A8K1CJG0</accession>
<dbReference type="Proteomes" id="UP000794436">
    <property type="component" value="Unassembled WGS sequence"/>
</dbReference>
<proteinExistence type="inferred from homology"/>
<dbReference type="EMBL" id="SPLM01000072">
    <property type="protein sequence ID" value="TMW63327.1"/>
    <property type="molecule type" value="Genomic_DNA"/>
</dbReference>
<evidence type="ECO:0000256" key="3">
    <source>
        <dbReference type="ARBA" id="ARBA00039765"/>
    </source>
</evidence>
<dbReference type="Gene3D" id="3.40.50.1240">
    <property type="entry name" value="Phosphoglycerate mutase-like"/>
    <property type="match status" value="1"/>
</dbReference>
<evidence type="ECO:0000256" key="2">
    <source>
        <dbReference type="ARBA" id="ARBA00022801"/>
    </source>
</evidence>
<evidence type="ECO:0000313" key="5">
    <source>
        <dbReference type="EMBL" id="TMW63327.1"/>
    </source>
</evidence>
<keyword evidence="2" id="KW-0378">Hydrolase</keyword>
<dbReference type="OrthoDB" id="354304at2759"/>
<dbReference type="InterPro" id="IPR029033">
    <property type="entry name" value="His_PPase_superfam"/>
</dbReference>
<dbReference type="CDD" id="cd07067">
    <property type="entry name" value="HP_PGM_like"/>
    <property type="match status" value="1"/>
</dbReference>
<dbReference type="PANTHER" id="PTHR20935">
    <property type="entry name" value="PHOSPHOGLYCERATE MUTASE-RELATED"/>
    <property type="match status" value="1"/>
</dbReference>
<reference evidence="5" key="1">
    <citation type="submission" date="2019-03" db="EMBL/GenBank/DDBJ databases">
        <title>Long read genome sequence of the mycoparasitic Pythium oligandrum ATCC 38472 isolated from sugarbeet rhizosphere.</title>
        <authorList>
            <person name="Gaulin E."/>
        </authorList>
    </citation>
    <scope>NUCLEOTIDE SEQUENCE</scope>
    <source>
        <strain evidence="5">ATCC 38472_TT</strain>
    </source>
</reference>
<dbReference type="AlphaFoldDB" id="A0A8K1CJG0"/>
<gene>
    <name evidence="5" type="ORF">Poli38472_002268</name>
</gene>
<dbReference type="InterPro" id="IPR051021">
    <property type="entry name" value="Mito_Ser/Thr_phosphatase"/>
</dbReference>
<dbReference type="GO" id="GO:0005739">
    <property type="term" value="C:mitochondrion"/>
    <property type="evidence" value="ECO:0007669"/>
    <property type="project" value="TreeGrafter"/>
</dbReference>
<dbReference type="GO" id="GO:0090141">
    <property type="term" value="P:positive regulation of mitochondrial fission"/>
    <property type="evidence" value="ECO:0007669"/>
    <property type="project" value="TreeGrafter"/>
</dbReference>
<dbReference type="GO" id="GO:0004722">
    <property type="term" value="F:protein serine/threonine phosphatase activity"/>
    <property type="evidence" value="ECO:0007669"/>
    <property type="project" value="TreeGrafter"/>
</dbReference>
<evidence type="ECO:0000256" key="4">
    <source>
        <dbReference type="ARBA" id="ARBA00040722"/>
    </source>
</evidence>
<organism evidence="5 6">
    <name type="scientific">Pythium oligandrum</name>
    <name type="common">Mycoparasitic fungus</name>
    <dbReference type="NCBI Taxonomy" id="41045"/>
    <lineage>
        <taxon>Eukaryota</taxon>
        <taxon>Sar</taxon>
        <taxon>Stramenopiles</taxon>
        <taxon>Oomycota</taxon>
        <taxon>Peronosporomycetes</taxon>
        <taxon>Pythiales</taxon>
        <taxon>Pythiaceae</taxon>
        <taxon>Pythium</taxon>
    </lineage>
</organism>
<comment type="similarity">
    <text evidence="1">Belongs to the phosphoglycerate mutase family. BPG-dependent PGAM subfamily.</text>
</comment>
<comment type="caution">
    <text evidence="5">The sequence shown here is derived from an EMBL/GenBank/DDBJ whole genome shotgun (WGS) entry which is preliminary data.</text>
</comment>
<name>A0A8K1CJG0_PYTOL</name>
<dbReference type="InterPro" id="IPR013078">
    <property type="entry name" value="His_Pase_superF_clade-1"/>
</dbReference>
<protein>
    <recommendedName>
        <fullName evidence="3">Serine/threonine-protein phosphatase PGAM5, mitochondrial</fullName>
    </recommendedName>
    <alternativeName>
        <fullName evidence="4">Serine/threonine-protein phosphatase Pgam5, mitochondrial</fullName>
    </alternativeName>
</protein>
<dbReference type="PANTHER" id="PTHR20935:SF0">
    <property type="entry name" value="SERINE_THREONINE-PROTEIN PHOSPHATASE PGAM5, MITOCHONDRIAL"/>
    <property type="match status" value="1"/>
</dbReference>
<evidence type="ECO:0000313" key="6">
    <source>
        <dbReference type="Proteomes" id="UP000794436"/>
    </source>
</evidence>